<keyword evidence="11" id="KW-1185">Reference proteome</keyword>
<dbReference type="GO" id="GO:0003779">
    <property type="term" value="F:actin binding"/>
    <property type="evidence" value="ECO:0007669"/>
    <property type="project" value="UniProtKB-UniRule"/>
</dbReference>
<dbReference type="PROSITE" id="PS51082">
    <property type="entry name" value="WH2"/>
    <property type="match status" value="1"/>
</dbReference>
<evidence type="ECO:0000256" key="1">
    <source>
        <dbReference type="ARBA" id="ARBA00004245"/>
    </source>
</evidence>
<dbReference type="Proteomes" id="UP000265000">
    <property type="component" value="Unplaced"/>
</dbReference>
<dbReference type="CDD" id="cd22073">
    <property type="entry name" value="WH2_WAVE-3"/>
    <property type="match status" value="1"/>
</dbReference>
<dbReference type="GO" id="GO:0030036">
    <property type="term" value="P:actin cytoskeleton organization"/>
    <property type="evidence" value="ECO:0007669"/>
    <property type="project" value="UniProtKB-UniRule"/>
</dbReference>
<comment type="subcellular location">
    <subcellularLocation>
        <location evidence="1 7">Cytoplasm</location>
        <location evidence="1 7">Cytoskeleton</location>
    </subcellularLocation>
</comment>
<dbReference type="OrthoDB" id="1060785at2759"/>
<reference evidence="10" key="1">
    <citation type="submission" date="2025-08" db="UniProtKB">
        <authorList>
            <consortium name="Ensembl"/>
        </authorList>
    </citation>
    <scope>IDENTIFICATION</scope>
</reference>
<keyword evidence="3 7" id="KW-0963">Cytoplasm</keyword>
<accession>A0A3Q2PQF7</accession>
<organism evidence="10 11">
    <name type="scientific">Fundulus heteroclitus</name>
    <name type="common">Killifish</name>
    <name type="synonym">Mummichog</name>
    <dbReference type="NCBI Taxonomy" id="8078"/>
    <lineage>
        <taxon>Eukaryota</taxon>
        <taxon>Metazoa</taxon>
        <taxon>Chordata</taxon>
        <taxon>Craniata</taxon>
        <taxon>Vertebrata</taxon>
        <taxon>Euteleostomi</taxon>
        <taxon>Actinopterygii</taxon>
        <taxon>Neopterygii</taxon>
        <taxon>Teleostei</taxon>
        <taxon>Neoteleostei</taxon>
        <taxon>Acanthomorphata</taxon>
        <taxon>Ovalentaria</taxon>
        <taxon>Atherinomorphae</taxon>
        <taxon>Cyprinodontiformes</taxon>
        <taxon>Fundulidae</taxon>
        <taxon>Fundulus</taxon>
    </lineage>
</organism>
<keyword evidence="4" id="KW-0597">Phosphoprotein</keyword>
<feature type="domain" description="WH2" evidence="9">
    <location>
        <begin position="431"/>
        <end position="448"/>
    </location>
</feature>
<proteinExistence type="inferred from homology"/>
<dbReference type="Gene3D" id="1.20.5.340">
    <property type="match status" value="1"/>
</dbReference>
<dbReference type="GeneTree" id="ENSGT00950000182962"/>
<dbReference type="PANTHER" id="PTHR12902">
    <property type="entry name" value="WASP-1"/>
    <property type="match status" value="1"/>
</dbReference>
<dbReference type="Gene3D" id="6.10.280.150">
    <property type="match status" value="2"/>
</dbReference>
<dbReference type="Pfam" id="PF02205">
    <property type="entry name" value="WH2"/>
    <property type="match status" value="1"/>
</dbReference>
<dbReference type="FunFam" id="1.20.5.340:FF:000012">
    <property type="entry name" value="Wiskott-Aldrich syndrome protein family member 1"/>
    <property type="match status" value="1"/>
</dbReference>
<feature type="region of interest" description="Disordered" evidence="8">
    <location>
        <begin position="218"/>
        <end position="270"/>
    </location>
</feature>
<dbReference type="GO" id="GO:0005856">
    <property type="term" value="C:cytoskeleton"/>
    <property type="evidence" value="ECO:0007669"/>
    <property type="project" value="UniProtKB-SubCell"/>
</dbReference>
<evidence type="ECO:0000256" key="8">
    <source>
        <dbReference type="SAM" id="MobiDB-lite"/>
    </source>
</evidence>
<reference evidence="10" key="2">
    <citation type="submission" date="2025-09" db="UniProtKB">
        <authorList>
            <consortium name="Ensembl"/>
        </authorList>
    </citation>
    <scope>IDENTIFICATION</scope>
</reference>
<evidence type="ECO:0000259" key="9">
    <source>
        <dbReference type="PROSITE" id="PS51082"/>
    </source>
</evidence>
<dbReference type="GeneID" id="105921595"/>
<feature type="compositionally biased region" description="Basic and acidic residues" evidence="8">
    <location>
        <begin position="240"/>
        <end position="249"/>
    </location>
</feature>
<comment type="subunit">
    <text evidence="7">Binds actin and the Arp2/3 complex.</text>
</comment>
<evidence type="ECO:0000256" key="2">
    <source>
        <dbReference type="ARBA" id="ARBA00006993"/>
    </source>
</evidence>
<evidence type="ECO:0000256" key="5">
    <source>
        <dbReference type="ARBA" id="ARBA00023203"/>
    </source>
</evidence>
<dbReference type="SMART" id="SM00246">
    <property type="entry name" value="WH2"/>
    <property type="match status" value="1"/>
</dbReference>
<evidence type="ECO:0000256" key="3">
    <source>
        <dbReference type="ARBA" id="ARBA00022490"/>
    </source>
</evidence>
<comment type="function">
    <text evidence="7">Downstream effector molecule involved in the transmission of signals from tyrosine kinase receptors and small GTPases to the actin cytoskeleton. Promotes formation of actin filaments. Part of the WAVE complex that regulates lamellipodia formation. The WAVE complex regulates actin filament reorganization via its interaction with the Arp2/3 complex.</text>
</comment>
<protein>
    <recommendedName>
        <fullName evidence="7">Wiskott-Aldrich syndrome protein family member</fullName>
        <shortName evidence="7">WASP family protein member</shortName>
    </recommendedName>
</protein>
<dbReference type="Ensembl" id="ENSFHET00000023059.1">
    <property type="protein sequence ID" value="ENSFHEP00000015062.1"/>
    <property type="gene ID" value="ENSFHEG00000016672.1"/>
</dbReference>
<dbReference type="InterPro" id="IPR003124">
    <property type="entry name" value="WH2_dom"/>
</dbReference>
<evidence type="ECO:0000256" key="4">
    <source>
        <dbReference type="ARBA" id="ARBA00022553"/>
    </source>
</evidence>
<keyword evidence="5 7" id="KW-0009">Actin-binding</keyword>
<evidence type="ECO:0000256" key="6">
    <source>
        <dbReference type="ARBA" id="ARBA00023212"/>
    </source>
</evidence>
<feature type="compositionally biased region" description="Pro residues" evidence="8">
    <location>
        <begin position="379"/>
        <end position="406"/>
    </location>
</feature>
<sequence>MPLVKRNIEPRHLCRGALPEGIGSELECVMNNTLSAIIRQLSSLSKHAEDIFGELFNEANNFYLRANSLQDRIDRLAVKVTQLDSTVEEVSLQDINMRKAFKSSTTQDQQVVSKSSVPVPVKEMYNLSDKPPPLTILTPYRDDHKEALKFYTDPSYFFDLWKEKMLQDTEDKRKEKRKQKEQRRCVDGTLQREVKKVRKARNRRQEWNMLALDKELRPDHRHTIHRDRAASSEGSMSPENRGHSVDPHHYPNSMNHAGHAHTYSGPPPSILAAQMAAGHAARGGGEHDARGRAMMAYQGGTLGRSHHHHQAPLPPPPAEAMNGGSMSLPPLDYSMDGYANTGPPPPPPAPLIPSAQTAFASPPGGPMSPGPLAVSAGYAPPPPPVSGAQAAPPPPGPPGPPPPPVPAGASHSASYKMSSSAQAEHAAVSDARSDLLAAIRMGIQLKKVQEQQEQQAKREPVGNDVATILSRRIAVEYSDSEDDSELEENDWSD</sequence>
<comment type="similarity">
    <text evidence="2 7">Belongs to the SCAR/WAVE family.</text>
</comment>
<dbReference type="AlphaFoldDB" id="A0A3Q2PQF7"/>
<evidence type="ECO:0000256" key="7">
    <source>
        <dbReference type="RuleBase" id="RU367034"/>
    </source>
</evidence>
<dbReference type="CTD" id="563632"/>
<dbReference type="InterPro" id="IPR028288">
    <property type="entry name" value="SCAR/WAVE_fam"/>
</dbReference>
<feature type="compositionally biased region" description="Pro residues" evidence="8">
    <location>
        <begin position="342"/>
        <end position="351"/>
    </location>
</feature>
<name>A0A3Q2PQF7_FUNHE</name>
<dbReference type="GO" id="GO:0071933">
    <property type="term" value="F:Arp2/3 complex binding"/>
    <property type="evidence" value="ECO:0007669"/>
    <property type="project" value="TreeGrafter"/>
</dbReference>
<evidence type="ECO:0000313" key="11">
    <source>
        <dbReference type="Proteomes" id="UP000265000"/>
    </source>
</evidence>
<dbReference type="GO" id="GO:0031209">
    <property type="term" value="C:SCAR complex"/>
    <property type="evidence" value="ECO:0007669"/>
    <property type="project" value="TreeGrafter"/>
</dbReference>
<feature type="compositionally biased region" description="Low complexity" evidence="8">
    <location>
        <begin position="407"/>
        <end position="423"/>
    </location>
</feature>
<feature type="region of interest" description="Disordered" evidence="8">
    <location>
        <begin position="302"/>
        <end position="429"/>
    </location>
</feature>
<keyword evidence="6 7" id="KW-0206">Cytoskeleton</keyword>
<evidence type="ECO:0000313" key="10">
    <source>
        <dbReference type="Ensembl" id="ENSFHEP00000015062.1"/>
    </source>
</evidence>
<dbReference type="GO" id="GO:0034237">
    <property type="term" value="F:protein kinase A regulatory subunit binding"/>
    <property type="evidence" value="ECO:0007669"/>
    <property type="project" value="TreeGrafter"/>
</dbReference>
<dbReference type="PANTHER" id="PTHR12902:SF38">
    <property type="entry name" value="WISKOTT-ALDRICH SYNDROME PROTEIN FAMILY MEMBER"/>
    <property type="match status" value="1"/>
</dbReference>
<dbReference type="STRING" id="8078.ENSFHEP00000015062"/>
<dbReference type="GO" id="GO:2000601">
    <property type="term" value="P:positive regulation of Arp2/3 complex-mediated actin nucleation"/>
    <property type="evidence" value="ECO:0007669"/>
    <property type="project" value="TreeGrafter"/>
</dbReference>